<name>A0A420W0Q0_9SPHI</name>
<sequence length="184" mass="21164">MRVISEFKKQEKDPTRRQAVQERFRLARRFLNPLYPLILKGYGNSKCSVQAAFGRAMSHTLTNVIKGEFPDFRIEPSLAKISNGMLSPLAVNNCTRTVNKIQLTWDASESNIKEYSQWDDQVILCAYDIISAHAAINEQPVLRQDTQMAIDLPSILHAKPVHLYLFLHDREEKLYSRSQYLGLL</sequence>
<dbReference type="InterPro" id="IPR046233">
    <property type="entry name" value="DUF6266"/>
</dbReference>
<gene>
    <name evidence="1" type="ORF">D7322_08620</name>
</gene>
<dbReference type="RefSeq" id="WP_121123229.1">
    <property type="nucleotide sequence ID" value="NZ_RBWS01000006.1"/>
</dbReference>
<accession>A0A420W0Q0</accession>
<reference evidence="1 2" key="1">
    <citation type="submission" date="2018-10" db="EMBL/GenBank/DDBJ databases">
        <title>Sphingobacterium sp. M05W1-28.</title>
        <authorList>
            <person name="Cai H."/>
        </authorList>
    </citation>
    <scope>NUCLEOTIDE SEQUENCE [LARGE SCALE GENOMIC DNA]</scope>
    <source>
        <strain evidence="1 2">M05W1-28</strain>
    </source>
</reference>
<keyword evidence="2" id="KW-1185">Reference proteome</keyword>
<dbReference type="OrthoDB" id="704116at2"/>
<organism evidence="1 2">
    <name type="scientific">Sphingobacterium puteale</name>
    <dbReference type="NCBI Taxonomy" id="2420510"/>
    <lineage>
        <taxon>Bacteria</taxon>
        <taxon>Pseudomonadati</taxon>
        <taxon>Bacteroidota</taxon>
        <taxon>Sphingobacteriia</taxon>
        <taxon>Sphingobacteriales</taxon>
        <taxon>Sphingobacteriaceae</taxon>
        <taxon>Sphingobacterium</taxon>
    </lineage>
</organism>
<proteinExistence type="predicted"/>
<protein>
    <submittedName>
        <fullName evidence="1">Uncharacterized protein</fullName>
    </submittedName>
</protein>
<comment type="caution">
    <text evidence="1">The sequence shown here is derived from an EMBL/GenBank/DDBJ whole genome shotgun (WGS) entry which is preliminary data.</text>
</comment>
<dbReference type="Proteomes" id="UP000282423">
    <property type="component" value="Unassembled WGS sequence"/>
</dbReference>
<dbReference type="Pfam" id="PF19781">
    <property type="entry name" value="DUF6266"/>
    <property type="match status" value="1"/>
</dbReference>
<evidence type="ECO:0000313" key="2">
    <source>
        <dbReference type="Proteomes" id="UP000282423"/>
    </source>
</evidence>
<dbReference type="EMBL" id="RBWS01000006">
    <property type="protein sequence ID" value="RKO72144.1"/>
    <property type="molecule type" value="Genomic_DNA"/>
</dbReference>
<evidence type="ECO:0000313" key="1">
    <source>
        <dbReference type="EMBL" id="RKO72144.1"/>
    </source>
</evidence>
<dbReference type="AlphaFoldDB" id="A0A420W0Q0"/>